<dbReference type="SMART" id="SM00387">
    <property type="entry name" value="HATPase_c"/>
    <property type="match status" value="1"/>
</dbReference>
<comment type="catalytic activity">
    <reaction evidence="1">
        <text>ATP + protein L-histidine = ADP + protein N-phospho-L-histidine.</text>
        <dbReference type="EC" id="2.7.13.3"/>
    </reaction>
</comment>
<dbReference type="Gene3D" id="3.30.565.10">
    <property type="entry name" value="Histidine kinase-like ATPase, C-terminal domain"/>
    <property type="match status" value="1"/>
</dbReference>
<dbReference type="EMBL" id="AP014648">
    <property type="protein sequence ID" value="BAQ17135.1"/>
    <property type="molecule type" value="Genomic_DNA"/>
</dbReference>
<dbReference type="Gene3D" id="1.10.287.130">
    <property type="match status" value="1"/>
</dbReference>
<dbReference type="CDD" id="cd00082">
    <property type="entry name" value="HisKA"/>
    <property type="match status" value="1"/>
</dbReference>
<proteinExistence type="predicted"/>
<dbReference type="SMART" id="SM00388">
    <property type="entry name" value="HisKA"/>
    <property type="match status" value="1"/>
</dbReference>
<dbReference type="GO" id="GO:0000155">
    <property type="term" value="F:phosphorelay sensor kinase activity"/>
    <property type="evidence" value="ECO:0007669"/>
    <property type="project" value="InterPro"/>
</dbReference>
<evidence type="ECO:0000256" key="2">
    <source>
        <dbReference type="ARBA" id="ARBA00012438"/>
    </source>
</evidence>
<keyword evidence="5 8" id="KW-0418">Kinase</keyword>
<feature type="domain" description="Histidine kinase" evidence="7">
    <location>
        <begin position="187"/>
        <end position="414"/>
    </location>
</feature>
<evidence type="ECO:0000256" key="3">
    <source>
        <dbReference type="ARBA" id="ARBA00022553"/>
    </source>
</evidence>
<evidence type="ECO:0000313" key="8">
    <source>
        <dbReference type="EMBL" id="BAQ17135.1"/>
    </source>
</evidence>
<keyword evidence="4" id="KW-0808">Transferase</keyword>
<dbReference type="EC" id="2.7.13.3" evidence="2"/>
<dbReference type="AlphaFoldDB" id="A0A0A8K2J0"/>
<dbReference type="SUPFAM" id="SSF55874">
    <property type="entry name" value="ATPase domain of HSP90 chaperone/DNA topoisomerase II/histidine kinase"/>
    <property type="match status" value="1"/>
</dbReference>
<sequence length="416" mass="45667">MEIDRDAVYSLAVSTAGVIGNEFLVALVHHLHEVMPVSLALITLGLGRPPSRARAIFSWRDGEKGVPIEYDLEGTPCKLVYDGQTLVVPDQLSIRFPKESERLRSYCGVPLRDRSREVVGHFAVLSEEALTETERVEGIVRIFGRRAESELNRIAQDEERNELIARLEKQYAVSNQRNNFMSKVLGMVAHDLRSPLSAIVARADLMQALIDADRSAYDDKTTRSLVKSLESVHASSERMNRMIENLLEAARKESTEISLTTTNIALTRAVESAIQIHQPYASAKSIDLISHLDDQIRVKGDEDRLVEAIGNLISNAIKYSPVGSEVTVVTRREGERQAEIVVADLGLGMTAEDLGNAFKPFHTLSARPTGGETSTGLGLAIVRTVAEAHGGEVFAESKGRDKGTTMTIRLPAIDST</sequence>
<dbReference type="Pfam" id="PF00512">
    <property type="entry name" value="HisKA"/>
    <property type="match status" value="1"/>
</dbReference>
<dbReference type="HOGENOM" id="CLU_637398_0_0_5"/>
<dbReference type="Proteomes" id="UP000031643">
    <property type="component" value="Chromosome"/>
</dbReference>
<keyword evidence="3" id="KW-0597">Phosphoprotein</keyword>
<evidence type="ECO:0000313" key="9">
    <source>
        <dbReference type="Proteomes" id="UP000031643"/>
    </source>
</evidence>
<evidence type="ECO:0000256" key="6">
    <source>
        <dbReference type="ARBA" id="ARBA00023012"/>
    </source>
</evidence>
<reference evidence="8 9" key="1">
    <citation type="submission" date="2014-09" db="EMBL/GenBank/DDBJ databases">
        <title>Genome sequencing of Methyloceanibacter caenitepidi Gela4.</title>
        <authorList>
            <person name="Takeuchi M."/>
            <person name="Susumu S."/>
            <person name="Kamagata Y."/>
            <person name="Oshima K."/>
            <person name="Hattori M."/>
            <person name="Iwasaki W."/>
        </authorList>
    </citation>
    <scope>NUCLEOTIDE SEQUENCE [LARGE SCALE GENOMIC DNA]</scope>
    <source>
        <strain evidence="8 9">Gela4</strain>
    </source>
</reference>
<accession>A0A0A8K2J0</accession>
<evidence type="ECO:0000256" key="4">
    <source>
        <dbReference type="ARBA" id="ARBA00022679"/>
    </source>
</evidence>
<dbReference type="InterPro" id="IPR005467">
    <property type="entry name" value="His_kinase_dom"/>
</dbReference>
<dbReference type="InterPro" id="IPR050736">
    <property type="entry name" value="Sensor_HK_Regulatory"/>
</dbReference>
<dbReference type="InterPro" id="IPR036097">
    <property type="entry name" value="HisK_dim/P_sf"/>
</dbReference>
<evidence type="ECO:0000256" key="1">
    <source>
        <dbReference type="ARBA" id="ARBA00000085"/>
    </source>
</evidence>
<name>A0A0A8K2J0_9HYPH</name>
<dbReference type="InterPro" id="IPR036890">
    <property type="entry name" value="HATPase_C_sf"/>
</dbReference>
<dbReference type="InterPro" id="IPR003661">
    <property type="entry name" value="HisK_dim/P_dom"/>
</dbReference>
<keyword evidence="6" id="KW-0902">Two-component regulatory system</keyword>
<keyword evidence="9" id="KW-1185">Reference proteome</keyword>
<dbReference type="SUPFAM" id="SSF55781">
    <property type="entry name" value="GAF domain-like"/>
    <property type="match status" value="1"/>
</dbReference>
<dbReference type="SUPFAM" id="SSF47384">
    <property type="entry name" value="Homodimeric domain of signal transducing histidine kinase"/>
    <property type="match status" value="1"/>
</dbReference>
<dbReference type="CDD" id="cd00075">
    <property type="entry name" value="HATPase"/>
    <property type="match status" value="1"/>
</dbReference>
<dbReference type="InterPro" id="IPR004358">
    <property type="entry name" value="Sig_transdc_His_kin-like_C"/>
</dbReference>
<dbReference type="RefSeq" id="WP_052464253.1">
    <property type="nucleotide sequence ID" value="NZ_AP014648.1"/>
</dbReference>
<dbReference type="Pfam" id="PF01590">
    <property type="entry name" value="GAF"/>
    <property type="match status" value="1"/>
</dbReference>
<dbReference type="Pfam" id="PF02518">
    <property type="entry name" value="HATPase_c"/>
    <property type="match status" value="1"/>
</dbReference>
<dbReference type="PANTHER" id="PTHR43711:SF31">
    <property type="entry name" value="HISTIDINE KINASE"/>
    <property type="match status" value="1"/>
</dbReference>
<dbReference type="OrthoDB" id="1931120at2"/>
<dbReference type="PANTHER" id="PTHR43711">
    <property type="entry name" value="TWO-COMPONENT HISTIDINE KINASE"/>
    <property type="match status" value="1"/>
</dbReference>
<dbReference type="InterPro" id="IPR003594">
    <property type="entry name" value="HATPase_dom"/>
</dbReference>
<dbReference type="STRING" id="1384459.GL4_1681"/>
<protein>
    <recommendedName>
        <fullName evidence="2">histidine kinase</fullName>
        <ecNumber evidence="2">2.7.13.3</ecNumber>
    </recommendedName>
</protein>
<organism evidence="8 9">
    <name type="scientific">Methyloceanibacter caenitepidi</name>
    <dbReference type="NCBI Taxonomy" id="1384459"/>
    <lineage>
        <taxon>Bacteria</taxon>
        <taxon>Pseudomonadati</taxon>
        <taxon>Pseudomonadota</taxon>
        <taxon>Alphaproteobacteria</taxon>
        <taxon>Hyphomicrobiales</taxon>
        <taxon>Hyphomicrobiaceae</taxon>
        <taxon>Methyloceanibacter</taxon>
    </lineage>
</organism>
<gene>
    <name evidence="8" type="ORF">GL4_1681</name>
</gene>
<dbReference type="PROSITE" id="PS50109">
    <property type="entry name" value="HIS_KIN"/>
    <property type="match status" value="1"/>
</dbReference>
<evidence type="ECO:0000256" key="5">
    <source>
        <dbReference type="ARBA" id="ARBA00022777"/>
    </source>
</evidence>
<dbReference type="PRINTS" id="PR00344">
    <property type="entry name" value="BCTRLSENSOR"/>
</dbReference>
<evidence type="ECO:0000259" key="7">
    <source>
        <dbReference type="PROSITE" id="PS50109"/>
    </source>
</evidence>
<dbReference type="InterPro" id="IPR003018">
    <property type="entry name" value="GAF"/>
</dbReference>
<dbReference type="KEGG" id="mcg:GL4_1681"/>